<keyword evidence="10" id="KW-1185">Reference proteome</keyword>
<evidence type="ECO:0000313" key="10">
    <source>
        <dbReference type="Proteomes" id="UP000078200"/>
    </source>
</evidence>
<protein>
    <recommendedName>
        <fullName evidence="11">Chloride channel protein</fullName>
    </recommendedName>
</protein>
<dbReference type="STRING" id="7395.A0A1A9VXA4"/>
<dbReference type="PANTHER" id="PTHR11689">
    <property type="entry name" value="CHLORIDE CHANNEL PROTEIN CLC FAMILY MEMBER"/>
    <property type="match status" value="1"/>
</dbReference>
<dbReference type="Proteomes" id="UP000078200">
    <property type="component" value="Unassembled WGS sequence"/>
</dbReference>
<reference evidence="9" key="1">
    <citation type="submission" date="2020-05" db="UniProtKB">
        <authorList>
            <consortium name="EnsemblMetazoa"/>
        </authorList>
    </citation>
    <scope>IDENTIFICATION</scope>
    <source>
        <strain evidence="9">TTRI</strain>
    </source>
</reference>
<feature type="transmembrane region" description="Helical" evidence="8">
    <location>
        <begin position="306"/>
        <end position="329"/>
    </location>
</feature>
<name>A0A1A9VXA4_GLOAU</name>
<dbReference type="GO" id="GO:0005765">
    <property type="term" value="C:lysosomal membrane"/>
    <property type="evidence" value="ECO:0007669"/>
    <property type="project" value="TreeGrafter"/>
</dbReference>
<accession>A0A1A9VXA4</accession>
<dbReference type="InterPro" id="IPR051280">
    <property type="entry name" value="Cl-channel/antiporter"/>
</dbReference>
<evidence type="ECO:0000256" key="5">
    <source>
        <dbReference type="ARBA" id="ARBA00023122"/>
    </source>
</evidence>
<dbReference type="GO" id="GO:0015108">
    <property type="term" value="F:chloride transmembrane transporter activity"/>
    <property type="evidence" value="ECO:0007669"/>
    <property type="project" value="InterPro"/>
</dbReference>
<evidence type="ECO:0000256" key="1">
    <source>
        <dbReference type="ARBA" id="ARBA00004141"/>
    </source>
</evidence>
<feature type="compositionally biased region" description="Basic and acidic residues" evidence="7">
    <location>
        <begin position="20"/>
        <end position="29"/>
    </location>
</feature>
<evidence type="ECO:0000256" key="6">
    <source>
        <dbReference type="ARBA" id="ARBA00023136"/>
    </source>
</evidence>
<keyword evidence="4 8" id="KW-1133">Transmembrane helix</keyword>
<comment type="subcellular location">
    <subcellularLocation>
        <location evidence="1">Membrane</location>
        <topology evidence="1">Multi-pass membrane protein</topology>
    </subcellularLocation>
</comment>
<dbReference type="VEuPathDB" id="VectorBase:GAUT050606"/>
<keyword evidence="6 8" id="KW-0472">Membrane</keyword>
<dbReference type="EnsemblMetazoa" id="GAUT050606-RA">
    <property type="protein sequence ID" value="GAUT050606-PA"/>
    <property type="gene ID" value="GAUT050606"/>
</dbReference>
<evidence type="ECO:0008006" key="11">
    <source>
        <dbReference type="Google" id="ProtNLM"/>
    </source>
</evidence>
<keyword evidence="5" id="KW-0129">CBS domain</keyword>
<evidence type="ECO:0000256" key="8">
    <source>
        <dbReference type="SAM" id="Phobius"/>
    </source>
</evidence>
<keyword evidence="2 8" id="KW-0812">Transmembrane</keyword>
<dbReference type="AlphaFoldDB" id="A0A1A9VXA4"/>
<sequence length="452" mass="50483">MKTAVLRDTYNAPTMVKIKKKDEGGEQKSCKKGNPTSPPARRHSLSEQIEKGNNSNTVPACKETIAARALRTTNKITFASMERDLIESTESARKLAIANKQICTEKNILKTGPSPSTAVNTSSKPFLDTVKEGTIQNAASADIAKKDKPKNKMRFNDIPIYHSIEPKNGAIRKVVDKDFLPRTTHRDRFEMLSSQFRITDHTDKIITDILIWSNDWLIKRSAAAAAQIKEGPMIHAGAVVAAGISQGKGTTFAKDFHVFKYFRDDHEKRNFVLGEAAAGVAAAFGAPIGGMFFSLEEAASFWNQNLIWRTLVASIISSFTLNIVLSAYHGLNNYTFIGFFNLGKFEQPLSFNYLCFWNMLNTRLSRFRERFIKPKFGKLLKAAFVAMLGASMACAMIYFINDCRPLSNDPTEYQTQLFCEDNEYNAVAASWLQTLEATVRSLFHDPPALTKS</sequence>
<dbReference type="PANTHER" id="PTHR11689:SF136">
    <property type="entry name" value="H(+)_CL(-) EXCHANGE TRANSPORTER 7"/>
    <property type="match status" value="1"/>
</dbReference>
<keyword evidence="3" id="KW-0677">Repeat</keyword>
<evidence type="ECO:0000256" key="2">
    <source>
        <dbReference type="ARBA" id="ARBA00022692"/>
    </source>
</evidence>
<evidence type="ECO:0000256" key="4">
    <source>
        <dbReference type="ARBA" id="ARBA00022989"/>
    </source>
</evidence>
<evidence type="ECO:0000256" key="3">
    <source>
        <dbReference type="ARBA" id="ARBA00022737"/>
    </source>
</evidence>
<organism evidence="9 10">
    <name type="scientific">Glossina austeni</name>
    <name type="common">Savannah tsetse fly</name>
    <dbReference type="NCBI Taxonomy" id="7395"/>
    <lineage>
        <taxon>Eukaryota</taxon>
        <taxon>Metazoa</taxon>
        <taxon>Ecdysozoa</taxon>
        <taxon>Arthropoda</taxon>
        <taxon>Hexapoda</taxon>
        <taxon>Insecta</taxon>
        <taxon>Pterygota</taxon>
        <taxon>Neoptera</taxon>
        <taxon>Endopterygota</taxon>
        <taxon>Diptera</taxon>
        <taxon>Brachycera</taxon>
        <taxon>Muscomorpha</taxon>
        <taxon>Hippoboscoidea</taxon>
        <taxon>Glossinidae</taxon>
        <taxon>Glossina</taxon>
    </lineage>
</organism>
<dbReference type="SUPFAM" id="SSF81340">
    <property type="entry name" value="Clc chloride channel"/>
    <property type="match status" value="1"/>
</dbReference>
<feature type="transmembrane region" description="Helical" evidence="8">
    <location>
        <begin position="271"/>
        <end position="294"/>
    </location>
</feature>
<dbReference type="Gene3D" id="1.10.3080.10">
    <property type="entry name" value="Clc chloride channel"/>
    <property type="match status" value="1"/>
</dbReference>
<feature type="region of interest" description="Disordered" evidence="7">
    <location>
        <begin position="17"/>
        <end position="44"/>
    </location>
</feature>
<evidence type="ECO:0000313" key="9">
    <source>
        <dbReference type="EnsemblMetazoa" id="GAUT050606-PA"/>
    </source>
</evidence>
<dbReference type="InterPro" id="IPR001807">
    <property type="entry name" value="ClC"/>
</dbReference>
<dbReference type="Pfam" id="PF00654">
    <property type="entry name" value="Voltage_CLC"/>
    <property type="match status" value="1"/>
</dbReference>
<evidence type="ECO:0000256" key="7">
    <source>
        <dbReference type="SAM" id="MobiDB-lite"/>
    </source>
</evidence>
<dbReference type="InterPro" id="IPR014743">
    <property type="entry name" value="Cl-channel_core"/>
</dbReference>
<feature type="transmembrane region" description="Helical" evidence="8">
    <location>
        <begin position="379"/>
        <end position="400"/>
    </location>
</feature>
<proteinExistence type="predicted"/>